<comment type="caution">
    <text evidence="2">The sequence shown here is derived from an EMBL/GenBank/DDBJ whole genome shotgun (WGS) entry which is preliminary data.</text>
</comment>
<evidence type="ECO:0000313" key="3">
    <source>
        <dbReference type="Proteomes" id="UP001597221"/>
    </source>
</evidence>
<feature type="region of interest" description="Disordered" evidence="1">
    <location>
        <begin position="168"/>
        <end position="271"/>
    </location>
</feature>
<dbReference type="EMBL" id="JBHUDE010000034">
    <property type="protein sequence ID" value="MFD1607321.1"/>
    <property type="molecule type" value="Genomic_DNA"/>
</dbReference>
<keyword evidence="3" id="KW-1185">Reference proteome</keyword>
<proteinExistence type="predicted"/>
<feature type="compositionally biased region" description="Basic and acidic residues" evidence="1">
    <location>
        <begin position="194"/>
        <end position="217"/>
    </location>
</feature>
<feature type="compositionally biased region" description="Basic and acidic residues" evidence="1">
    <location>
        <begin position="227"/>
        <end position="242"/>
    </location>
</feature>
<feature type="compositionally biased region" description="Basic and acidic residues" evidence="1">
    <location>
        <begin position="259"/>
        <end position="271"/>
    </location>
</feature>
<dbReference type="InterPro" id="IPR023848">
    <property type="entry name" value="TasA"/>
</dbReference>
<protein>
    <submittedName>
        <fullName evidence="2">Amyloid fiber anchoring/assembly protein TapA</fullName>
    </submittedName>
</protein>
<dbReference type="Proteomes" id="UP001597221">
    <property type="component" value="Unassembled WGS sequence"/>
</dbReference>
<name>A0ABW4HPM1_9BACI</name>
<sequence>MRQSRLRKFRSKYRGFWFTTKIILIWYLLLFSIMHFTSNTSAVFSDATSPAGKIESGYWPVDYQLVFTEKGNSNFDACGPFEVKRTIKNKGKEDMNDAASYEVYYHKANPKKHGEKVGEGSIPALKKNQTEELKFTAEEPGRYAFVAKYETVDGEMETWSFEIKVDCGSGQKTDNVKEKSNEDHKSAPEQSTEDAEKNEPNQEKVKEQDTSENKEDNNTEVEQGQQPEEKKESEAEITESGKDTVPPAEQEDSEVLSGDETKDEVKEGEEK</sequence>
<organism evidence="2 3">
    <name type="scientific">Oceanobacillus luteolus</name>
    <dbReference type="NCBI Taxonomy" id="1274358"/>
    <lineage>
        <taxon>Bacteria</taxon>
        <taxon>Bacillati</taxon>
        <taxon>Bacillota</taxon>
        <taxon>Bacilli</taxon>
        <taxon>Bacillales</taxon>
        <taxon>Bacillaceae</taxon>
        <taxon>Oceanobacillus</taxon>
    </lineage>
</organism>
<feature type="compositionally biased region" description="Basic and acidic residues" evidence="1">
    <location>
        <begin position="174"/>
        <end position="187"/>
    </location>
</feature>
<dbReference type="RefSeq" id="WP_251513111.1">
    <property type="nucleotide sequence ID" value="NZ_JAMBON010000009.1"/>
</dbReference>
<evidence type="ECO:0000256" key="1">
    <source>
        <dbReference type="SAM" id="MobiDB-lite"/>
    </source>
</evidence>
<reference evidence="3" key="1">
    <citation type="journal article" date="2019" name="Int. J. Syst. Evol. Microbiol.">
        <title>The Global Catalogue of Microorganisms (GCM) 10K type strain sequencing project: providing services to taxonomists for standard genome sequencing and annotation.</title>
        <authorList>
            <consortium name="The Broad Institute Genomics Platform"/>
            <consortium name="The Broad Institute Genome Sequencing Center for Infectious Disease"/>
            <person name="Wu L."/>
            <person name="Ma J."/>
        </authorList>
    </citation>
    <scope>NUCLEOTIDE SEQUENCE [LARGE SCALE GENOMIC DNA]</scope>
    <source>
        <strain evidence="3">CGMCC 1.12376</strain>
    </source>
</reference>
<gene>
    <name evidence="2" type="primary">tapA</name>
    <name evidence="2" type="ORF">ACFSBH_06630</name>
</gene>
<evidence type="ECO:0000313" key="2">
    <source>
        <dbReference type="EMBL" id="MFD1607321.1"/>
    </source>
</evidence>
<accession>A0ABW4HPM1</accession>
<dbReference type="NCBIfam" id="TIGR04087">
    <property type="entry name" value="YqxM_for_SipW"/>
    <property type="match status" value="1"/>
</dbReference>